<keyword evidence="6" id="KW-0805">Transcription regulation</keyword>
<dbReference type="SMART" id="SM00355">
    <property type="entry name" value="ZnF_C2H2"/>
    <property type="match status" value="7"/>
</dbReference>
<dbReference type="InterPro" id="IPR050331">
    <property type="entry name" value="Zinc_finger"/>
</dbReference>
<evidence type="ECO:0000256" key="9">
    <source>
        <dbReference type="PROSITE-ProRule" id="PRU00042"/>
    </source>
</evidence>
<evidence type="ECO:0000256" key="7">
    <source>
        <dbReference type="ARBA" id="ARBA00023163"/>
    </source>
</evidence>
<evidence type="ECO:0000256" key="3">
    <source>
        <dbReference type="ARBA" id="ARBA00022737"/>
    </source>
</evidence>
<dbReference type="Proteomes" id="UP000762676">
    <property type="component" value="Unassembled WGS sequence"/>
</dbReference>
<dbReference type="Pfam" id="PF00096">
    <property type="entry name" value="zf-C2H2"/>
    <property type="match status" value="4"/>
</dbReference>
<dbReference type="EMBL" id="BMAT01013591">
    <property type="protein sequence ID" value="GFS15838.1"/>
    <property type="molecule type" value="Genomic_DNA"/>
</dbReference>
<comment type="caution">
    <text evidence="13">The sequence shown here is derived from an EMBL/GenBank/DDBJ whole genome shotgun (WGS) entry which is preliminary data.</text>
</comment>
<dbReference type="PROSITE" id="PS50157">
    <property type="entry name" value="ZINC_FINGER_C2H2_2"/>
    <property type="match status" value="6"/>
</dbReference>
<dbReference type="FunFam" id="3.30.160.60:FF:001732">
    <property type="entry name" value="Zgc:162936"/>
    <property type="match status" value="1"/>
</dbReference>
<keyword evidence="3" id="KW-0677">Repeat</keyword>
<keyword evidence="7" id="KW-0804">Transcription</keyword>
<protein>
    <submittedName>
        <fullName evidence="13">PR domain zinc finger protein 4</fullName>
    </submittedName>
</protein>
<dbReference type="Pfam" id="PF21549">
    <property type="entry name" value="PRDM2_PR"/>
    <property type="match status" value="1"/>
</dbReference>
<evidence type="ECO:0000313" key="13">
    <source>
        <dbReference type="EMBL" id="GFS15838.1"/>
    </source>
</evidence>
<feature type="region of interest" description="Disordered" evidence="10">
    <location>
        <begin position="470"/>
        <end position="547"/>
    </location>
</feature>
<organism evidence="13 14">
    <name type="scientific">Elysia marginata</name>
    <dbReference type="NCBI Taxonomy" id="1093978"/>
    <lineage>
        <taxon>Eukaryota</taxon>
        <taxon>Metazoa</taxon>
        <taxon>Spiralia</taxon>
        <taxon>Lophotrochozoa</taxon>
        <taxon>Mollusca</taxon>
        <taxon>Gastropoda</taxon>
        <taxon>Heterobranchia</taxon>
        <taxon>Euthyneura</taxon>
        <taxon>Panpulmonata</taxon>
        <taxon>Sacoglossa</taxon>
        <taxon>Placobranchoidea</taxon>
        <taxon>Plakobranchidae</taxon>
        <taxon>Elysia</taxon>
    </lineage>
</organism>
<evidence type="ECO:0000256" key="1">
    <source>
        <dbReference type="ARBA" id="ARBA00004123"/>
    </source>
</evidence>
<dbReference type="GO" id="GO:0005694">
    <property type="term" value="C:chromosome"/>
    <property type="evidence" value="ECO:0007669"/>
    <property type="project" value="UniProtKB-ARBA"/>
</dbReference>
<feature type="domain" description="SET" evidence="12">
    <location>
        <begin position="129"/>
        <end position="245"/>
    </location>
</feature>
<keyword evidence="5" id="KW-0862">Zinc</keyword>
<accession>A0AAV4J1P7</accession>
<evidence type="ECO:0000313" key="14">
    <source>
        <dbReference type="Proteomes" id="UP000762676"/>
    </source>
</evidence>
<dbReference type="FunFam" id="3.30.160.60:FF:000634">
    <property type="entry name" value="Zinc finger X-chromosomal protein"/>
    <property type="match status" value="1"/>
</dbReference>
<evidence type="ECO:0000256" key="10">
    <source>
        <dbReference type="SAM" id="MobiDB-lite"/>
    </source>
</evidence>
<feature type="domain" description="C2H2-type" evidence="11">
    <location>
        <begin position="325"/>
        <end position="352"/>
    </location>
</feature>
<evidence type="ECO:0000256" key="8">
    <source>
        <dbReference type="ARBA" id="ARBA00023242"/>
    </source>
</evidence>
<feature type="compositionally biased region" description="Low complexity" evidence="10">
    <location>
        <begin position="34"/>
        <end position="48"/>
    </location>
</feature>
<gene>
    <name evidence="13" type="ORF">ElyMa_006780700</name>
</gene>
<proteinExistence type="predicted"/>
<feature type="region of interest" description="Disordered" evidence="10">
    <location>
        <begin position="1"/>
        <end position="57"/>
    </location>
</feature>
<name>A0AAV4J1P7_9GAST</name>
<feature type="compositionally biased region" description="Pro residues" evidence="10">
    <location>
        <begin position="482"/>
        <end position="491"/>
    </location>
</feature>
<keyword evidence="14" id="KW-1185">Reference proteome</keyword>
<feature type="compositionally biased region" description="Low complexity" evidence="10">
    <location>
        <begin position="501"/>
        <end position="519"/>
    </location>
</feature>
<feature type="domain" description="C2H2-type" evidence="11">
    <location>
        <begin position="353"/>
        <end position="380"/>
    </location>
</feature>
<evidence type="ECO:0000259" key="12">
    <source>
        <dbReference type="PROSITE" id="PS50280"/>
    </source>
</evidence>
<evidence type="ECO:0000256" key="6">
    <source>
        <dbReference type="ARBA" id="ARBA00023015"/>
    </source>
</evidence>
<dbReference type="InterPro" id="IPR036236">
    <property type="entry name" value="Znf_C2H2_sf"/>
</dbReference>
<dbReference type="AlphaFoldDB" id="A0AAV4J1P7"/>
<dbReference type="PANTHER" id="PTHR16515:SF49">
    <property type="entry name" value="GASTRULA ZINC FINGER PROTEIN XLCGF49.1-LIKE-RELATED"/>
    <property type="match status" value="1"/>
</dbReference>
<evidence type="ECO:0000259" key="11">
    <source>
        <dbReference type="PROSITE" id="PS50157"/>
    </source>
</evidence>
<sequence length="547" mass="61084">MPHGQEVQEAEEGSGSLEKQPVMPSASFSPPSVADQAANQAAAAAAEANGEDHHHQFSGTFPNMSIYDLYLRGSHAEARGGPSETDTLSGNFCVECNTMYKSQCKFHSCEYTYVTDTPILSHARLTLPSCLTLGESSVIGHTNSTGVFAKELIAMRTKFGPLTGSPVSCDQLGSTRSFSLWQTFTGGNVKVVDSSDENSSNWLMFVKPARNSMEQNLVAFQHGHSVYFVTRQEIQPHQELLYWFAKDYARILGITDKSKNAQHMLCPHCSICKHIFPDKKELRSHLRLQHPRPCNKQCSQCSKRFSQVSHLKAHIASVHSQVKRFVCSHCGKRFSDSSNFKKHLKLHTKEKAFKCQLCGRAFQQKSHLKSHMNTHMPVKSEQCGFCGERFTRAFTRRQHELQHTKQNKIQCEHCGKVFYKQKIYKNHLKIHSDERNYPCQQCHRSFRTKGNLLRHQRTCKQRKCLALPSALPVPPSQHASSLPPPPHPPSLLPDFSAGPMSDSTNSSSPLLSMLSQSHSQRPGLHELPGNGLGSSLPPAVDPSSNMS</sequence>
<reference evidence="13 14" key="1">
    <citation type="journal article" date="2021" name="Elife">
        <title>Chloroplast acquisition without the gene transfer in kleptoplastic sea slugs, Plakobranchus ocellatus.</title>
        <authorList>
            <person name="Maeda T."/>
            <person name="Takahashi S."/>
            <person name="Yoshida T."/>
            <person name="Shimamura S."/>
            <person name="Takaki Y."/>
            <person name="Nagai Y."/>
            <person name="Toyoda A."/>
            <person name="Suzuki Y."/>
            <person name="Arimoto A."/>
            <person name="Ishii H."/>
            <person name="Satoh N."/>
            <person name="Nishiyama T."/>
            <person name="Hasebe M."/>
            <person name="Maruyama T."/>
            <person name="Minagawa J."/>
            <person name="Obokata J."/>
            <person name="Shigenobu S."/>
        </authorList>
    </citation>
    <scope>NUCLEOTIDE SEQUENCE [LARGE SCALE GENOMIC DNA]</scope>
</reference>
<dbReference type="Gene3D" id="3.30.160.60">
    <property type="entry name" value="Classic Zinc Finger"/>
    <property type="match status" value="5"/>
</dbReference>
<dbReference type="SUPFAM" id="SSF57667">
    <property type="entry name" value="beta-beta-alpha zinc fingers"/>
    <property type="match status" value="4"/>
</dbReference>
<keyword evidence="2" id="KW-0479">Metal-binding</keyword>
<comment type="subcellular location">
    <subcellularLocation>
        <location evidence="1">Nucleus</location>
    </subcellularLocation>
</comment>
<evidence type="ECO:0000256" key="2">
    <source>
        <dbReference type="ARBA" id="ARBA00022723"/>
    </source>
</evidence>
<dbReference type="GO" id="GO:0005634">
    <property type="term" value="C:nucleus"/>
    <property type="evidence" value="ECO:0007669"/>
    <property type="project" value="UniProtKB-SubCell"/>
</dbReference>
<keyword evidence="8" id="KW-0539">Nucleus</keyword>
<keyword evidence="4 9" id="KW-0863">Zinc-finger</keyword>
<feature type="domain" description="C2H2-type" evidence="11">
    <location>
        <begin position="296"/>
        <end position="324"/>
    </location>
</feature>
<feature type="domain" description="C2H2-type" evidence="11">
    <location>
        <begin position="381"/>
        <end position="408"/>
    </location>
</feature>
<dbReference type="GO" id="GO:0045893">
    <property type="term" value="P:positive regulation of DNA-templated transcription"/>
    <property type="evidence" value="ECO:0007669"/>
    <property type="project" value="UniProtKB-ARBA"/>
</dbReference>
<dbReference type="InterPro" id="IPR013087">
    <property type="entry name" value="Znf_C2H2_type"/>
</dbReference>
<dbReference type="InterPro" id="IPR001214">
    <property type="entry name" value="SET_dom"/>
</dbReference>
<dbReference type="GO" id="GO:0043565">
    <property type="term" value="F:sequence-specific DNA binding"/>
    <property type="evidence" value="ECO:0007669"/>
    <property type="project" value="UniProtKB-ARBA"/>
</dbReference>
<dbReference type="PROSITE" id="PS00028">
    <property type="entry name" value="ZINC_FINGER_C2H2_1"/>
    <property type="match status" value="5"/>
</dbReference>
<feature type="domain" description="C2H2-type" evidence="11">
    <location>
        <begin position="409"/>
        <end position="436"/>
    </location>
</feature>
<dbReference type="FunFam" id="3.30.160.60:FF:000110">
    <property type="entry name" value="Zinc finger protein-like"/>
    <property type="match status" value="1"/>
</dbReference>
<dbReference type="PANTHER" id="PTHR16515">
    <property type="entry name" value="PR DOMAIN ZINC FINGER PROTEIN"/>
    <property type="match status" value="1"/>
</dbReference>
<evidence type="ECO:0000256" key="4">
    <source>
        <dbReference type="ARBA" id="ARBA00022771"/>
    </source>
</evidence>
<feature type="compositionally biased region" description="Low complexity" evidence="10">
    <location>
        <begin position="470"/>
        <end position="481"/>
    </location>
</feature>
<dbReference type="PROSITE" id="PS50280">
    <property type="entry name" value="SET"/>
    <property type="match status" value="1"/>
</dbReference>
<evidence type="ECO:0000256" key="5">
    <source>
        <dbReference type="ARBA" id="ARBA00022833"/>
    </source>
</evidence>
<dbReference type="Gene3D" id="2.170.270.10">
    <property type="entry name" value="SET domain"/>
    <property type="match status" value="1"/>
</dbReference>
<feature type="domain" description="C2H2-type" evidence="11">
    <location>
        <begin position="437"/>
        <end position="464"/>
    </location>
</feature>
<dbReference type="InterPro" id="IPR046341">
    <property type="entry name" value="SET_dom_sf"/>
</dbReference>
<dbReference type="GO" id="GO:0008270">
    <property type="term" value="F:zinc ion binding"/>
    <property type="evidence" value="ECO:0007669"/>
    <property type="project" value="UniProtKB-KW"/>
</dbReference>